<sequence>MERRINFLFIGIIFFSILSALVLFIIIMGRFSFDDKEYRYYRIYTENEISGLGINTPVRYKGITIGSISHIGFDKDRLGVVKIIVKIKKIIPVRKNSTLAVDSQGLAGMSYLALKQSKENDFITDEKDATLNFEPNIFGKLTSKASEVSDEVSVLLKSLKILFSENNMKNISDTLESINVLSKNLKDMQLEITNITNNTNALVKSLNEQVQNGDFNAKEILNPFLMRLDTSLNYMDQFFKRGGNILDKFERDPYNTIFGEQKK</sequence>
<dbReference type="RefSeq" id="WP_115579648.1">
    <property type="nucleotide sequence ID" value="NZ_NXLX01000027.1"/>
</dbReference>
<evidence type="ECO:0000256" key="1">
    <source>
        <dbReference type="SAM" id="Phobius"/>
    </source>
</evidence>
<feature type="transmembrane region" description="Helical" evidence="1">
    <location>
        <begin position="7"/>
        <end position="29"/>
    </location>
</feature>
<dbReference type="EMBL" id="NXLX01000027">
    <property type="protein sequence ID" value="RDU71599.1"/>
    <property type="molecule type" value="Genomic_DNA"/>
</dbReference>
<evidence type="ECO:0000259" key="2">
    <source>
        <dbReference type="Pfam" id="PF02470"/>
    </source>
</evidence>
<keyword evidence="1" id="KW-0812">Transmembrane</keyword>
<evidence type="ECO:0000313" key="4">
    <source>
        <dbReference type="Proteomes" id="UP000256695"/>
    </source>
</evidence>
<name>A0A3D8J229_9HELI</name>
<dbReference type="InterPro" id="IPR003399">
    <property type="entry name" value="Mce/MlaD"/>
</dbReference>
<comment type="caution">
    <text evidence="3">The sequence shown here is derived from an EMBL/GenBank/DDBJ whole genome shotgun (WGS) entry which is preliminary data.</text>
</comment>
<organism evidence="3 4">
    <name type="scientific">Helicobacter anseris</name>
    <dbReference type="NCBI Taxonomy" id="375926"/>
    <lineage>
        <taxon>Bacteria</taxon>
        <taxon>Pseudomonadati</taxon>
        <taxon>Campylobacterota</taxon>
        <taxon>Epsilonproteobacteria</taxon>
        <taxon>Campylobacterales</taxon>
        <taxon>Helicobacteraceae</taxon>
        <taxon>Helicobacter</taxon>
    </lineage>
</organism>
<reference evidence="3 4" key="1">
    <citation type="submission" date="2018-04" db="EMBL/GenBank/DDBJ databases">
        <title>Novel Campyloabacter and Helicobacter Species and Strains.</title>
        <authorList>
            <person name="Mannion A.J."/>
            <person name="Shen Z."/>
            <person name="Fox J.G."/>
        </authorList>
    </citation>
    <scope>NUCLEOTIDE SEQUENCE [LARGE SCALE GENOMIC DNA]</scope>
    <source>
        <strain evidence="3 4">MIT 04-9362</strain>
    </source>
</reference>
<keyword evidence="4" id="KW-1185">Reference proteome</keyword>
<keyword evidence="1" id="KW-1133">Transmembrane helix</keyword>
<accession>A0A3D8J229</accession>
<keyword evidence="1" id="KW-0472">Membrane</keyword>
<evidence type="ECO:0000313" key="3">
    <source>
        <dbReference type="EMBL" id="RDU71599.1"/>
    </source>
</evidence>
<feature type="domain" description="Mce/MlaD" evidence="2">
    <location>
        <begin position="40"/>
        <end position="116"/>
    </location>
</feature>
<dbReference type="OrthoDB" id="5372112at2"/>
<gene>
    <name evidence="3" type="ORF">CQA57_07640</name>
</gene>
<protein>
    <recommendedName>
        <fullName evidence="2">Mce/MlaD domain-containing protein</fullName>
    </recommendedName>
</protein>
<dbReference type="Pfam" id="PF02470">
    <property type="entry name" value="MlaD"/>
    <property type="match status" value="1"/>
</dbReference>
<dbReference type="PANTHER" id="PTHR36698:SF2">
    <property type="entry name" value="MCE_MLAD DOMAIN-CONTAINING PROTEIN"/>
    <property type="match status" value="1"/>
</dbReference>
<dbReference type="AlphaFoldDB" id="A0A3D8J229"/>
<proteinExistence type="predicted"/>
<dbReference type="PANTHER" id="PTHR36698">
    <property type="entry name" value="BLL5892 PROTEIN"/>
    <property type="match status" value="1"/>
</dbReference>
<dbReference type="Proteomes" id="UP000256695">
    <property type="component" value="Unassembled WGS sequence"/>
</dbReference>